<organism evidence="4 5">
    <name type="scientific">Moniliophthora roreri (strain MCA 2997)</name>
    <name type="common">Cocoa frosty pod rot fungus</name>
    <name type="synonym">Crinipellis roreri</name>
    <dbReference type="NCBI Taxonomy" id="1381753"/>
    <lineage>
        <taxon>Eukaryota</taxon>
        <taxon>Fungi</taxon>
        <taxon>Dikarya</taxon>
        <taxon>Basidiomycota</taxon>
        <taxon>Agaricomycotina</taxon>
        <taxon>Agaricomycetes</taxon>
        <taxon>Agaricomycetidae</taxon>
        <taxon>Agaricales</taxon>
        <taxon>Marasmiineae</taxon>
        <taxon>Marasmiaceae</taxon>
        <taxon>Moniliophthora</taxon>
    </lineage>
</organism>
<feature type="coiled-coil region" evidence="1">
    <location>
        <begin position="295"/>
        <end position="351"/>
    </location>
</feature>
<dbReference type="Proteomes" id="UP000017559">
    <property type="component" value="Unassembled WGS sequence"/>
</dbReference>
<evidence type="ECO:0000313" key="4">
    <source>
        <dbReference type="EMBL" id="ESK91923.1"/>
    </source>
</evidence>
<comment type="caution">
    <text evidence="4">The sequence shown here is derived from an EMBL/GenBank/DDBJ whole genome shotgun (WGS) entry which is preliminary data.</text>
</comment>
<keyword evidence="3" id="KW-0472">Membrane</keyword>
<dbReference type="HOGENOM" id="CLU_774070_0_0_1"/>
<feature type="compositionally biased region" description="Polar residues" evidence="2">
    <location>
        <begin position="260"/>
        <end position="291"/>
    </location>
</feature>
<dbReference type="AlphaFoldDB" id="V2WYH3"/>
<keyword evidence="3" id="KW-1133">Transmembrane helix</keyword>
<evidence type="ECO:0000313" key="5">
    <source>
        <dbReference type="Proteomes" id="UP000017559"/>
    </source>
</evidence>
<evidence type="ECO:0000256" key="1">
    <source>
        <dbReference type="SAM" id="Coils"/>
    </source>
</evidence>
<sequence>MSSFFSSNHSLPQERYTRSLTIPMGDKRTNVKPTYFPSTDPSSAMLGTWTAATYRSNRQDKISVLFDFQGTSTLYALRYFWLMLVLGTGIPVFLIVVNDLGRSGLTTVTGNFMLDGQLARQYIHNPSSQAGFQYREEAFAVSGLSNSSYLLETSAGGLDHKVYLNFDYANYTCVLDSGPNLVRSSSKTPVAAIVGGTVGTAAFLIAIIAAFCICRRKGQRPQPIPVTPLATENSQIYPTFTARPPDPRRLLTPLSHSTLETRLSYPSTTQNQSSFTGSSQLSEKPRSQQSSEVEHVELNRHAHNMREELRSLTSRTWSSSSVAGSNPNATVQELREEIRLMQAQLDSIRQQQVPSYSS</sequence>
<dbReference type="OrthoDB" id="2758521at2759"/>
<evidence type="ECO:0000256" key="3">
    <source>
        <dbReference type="SAM" id="Phobius"/>
    </source>
</evidence>
<protein>
    <submittedName>
        <fullName evidence="4">Uncharacterized protein</fullName>
    </submittedName>
</protein>
<proteinExistence type="predicted"/>
<keyword evidence="3" id="KW-0812">Transmembrane</keyword>
<evidence type="ECO:0000256" key="2">
    <source>
        <dbReference type="SAM" id="MobiDB-lite"/>
    </source>
</evidence>
<feature type="region of interest" description="Disordered" evidence="2">
    <location>
        <begin position="260"/>
        <end position="294"/>
    </location>
</feature>
<reference evidence="4 5" key="1">
    <citation type="journal article" date="2014" name="BMC Genomics">
        <title>Genome and secretome analysis of the hemibiotrophic fungal pathogen, Moniliophthora roreri, which causes frosty pod rot disease of cacao: mechanisms of the biotrophic and necrotrophic phases.</title>
        <authorList>
            <person name="Meinhardt L.W."/>
            <person name="Costa G.G.L."/>
            <person name="Thomazella D.P.T."/>
            <person name="Teixeira P.J.P.L."/>
            <person name="Carazzolle M.F."/>
            <person name="Schuster S.C."/>
            <person name="Carlson J.E."/>
            <person name="Guiltinan M.J."/>
            <person name="Mieczkowski P."/>
            <person name="Farmer A."/>
            <person name="Ramaraj T."/>
            <person name="Crozier J."/>
            <person name="Davis R.E."/>
            <person name="Shao J."/>
            <person name="Melnick R.L."/>
            <person name="Pereira G.A.G."/>
            <person name="Bailey B.A."/>
        </authorList>
    </citation>
    <scope>NUCLEOTIDE SEQUENCE [LARGE SCALE GENOMIC DNA]</scope>
    <source>
        <strain evidence="4 5">MCA 2997</strain>
    </source>
</reference>
<feature type="transmembrane region" description="Helical" evidence="3">
    <location>
        <begin position="79"/>
        <end position="97"/>
    </location>
</feature>
<name>V2WYH3_MONRO</name>
<dbReference type="EMBL" id="AWSO01000309">
    <property type="protein sequence ID" value="ESK91923.1"/>
    <property type="molecule type" value="Genomic_DNA"/>
</dbReference>
<keyword evidence="1" id="KW-0175">Coiled coil</keyword>
<keyword evidence="5" id="KW-1185">Reference proteome</keyword>
<gene>
    <name evidence="4" type="ORF">Moror_10425</name>
</gene>
<dbReference type="KEGG" id="mrr:Moror_10425"/>
<accession>V2WYH3</accession>
<feature type="transmembrane region" description="Helical" evidence="3">
    <location>
        <begin position="190"/>
        <end position="214"/>
    </location>
</feature>